<feature type="coiled-coil region" evidence="1">
    <location>
        <begin position="381"/>
        <end position="408"/>
    </location>
</feature>
<keyword evidence="3" id="KW-0472">Membrane</keyword>
<evidence type="ECO:0000313" key="4">
    <source>
        <dbReference type="EMBL" id="KAJ7197965.1"/>
    </source>
</evidence>
<gene>
    <name evidence="4" type="ORF">GGX14DRAFT_573809</name>
</gene>
<dbReference type="SUPFAM" id="SSF58100">
    <property type="entry name" value="Bacterial hemolysins"/>
    <property type="match status" value="1"/>
</dbReference>
<evidence type="ECO:0000313" key="5">
    <source>
        <dbReference type="Proteomes" id="UP001219525"/>
    </source>
</evidence>
<dbReference type="AlphaFoldDB" id="A0AAD6UZ39"/>
<keyword evidence="3" id="KW-0812">Transmembrane</keyword>
<feature type="transmembrane region" description="Helical" evidence="3">
    <location>
        <begin position="349"/>
        <end position="376"/>
    </location>
</feature>
<dbReference type="Gene3D" id="1.20.1170.10">
    <property type="match status" value="1"/>
</dbReference>
<comment type="caution">
    <text evidence="4">The sequence shown here is derived from an EMBL/GenBank/DDBJ whole genome shotgun (WGS) entry which is preliminary data.</text>
</comment>
<feature type="compositionally biased region" description="Low complexity" evidence="2">
    <location>
        <begin position="63"/>
        <end position="78"/>
    </location>
</feature>
<proteinExistence type="predicted"/>
<accession>A0AAD6UZ39</accession>
<keyword evidence="5" id="KW-1185">Reference proteome</keyword>
<evidence type="ECO:0000256" key="1">
    <source>
        <dbReference type="SAM" id="Coils"/>
    </source>
</evidence>
<protein>
    <submittedName>
        <fullName evidence="4">Uncharacterized protein</fullName>
    </submittedName>
</protein>
<evidence type="ECO:0000256" key="2">
    <source>
        <dbReference type="SAM" id="MobiDB-lite"/>
    </source>
</evidence>
<feature type="region of interest" description="Disordered" evidence="2">
    <location>
        <begin position="63"/>
        <end position="86"/>
    </location>
</feature>
<organism evidence="4 5">
    <name type="scientific">Mycena pura</name>
    <dbReference type="NCBI Taxonomy" id="153505"/>
    <lineage>
        <taxon>Eukaryota</taxon>
        <taxon>Fungi</taxon>
        <taxon>Dikarya</taxon>
        <taxon>Basidiomycota</taxon>
        <taxon>Agaricomycotina</taxon>
        <taxon>Agaricomycetes</taxon>
        <taxon>Agaricomycetidae</taxon>
        <taxon>Agaricales</taxon>
        <taxon>Marasmiineae</taxon>
        <taxon>Mycenaceae</taxon>
        <taxon>Mycena</taxon>
    </lineage>
</organism>
<feature type="coiled-coil region" evidence="1">
    <location>
        <begin position="252"/>
        <end position="279"/>
    </location>
</feature>
<dbReference type="Proteomes" id="UP001219525">
    <property type="component" value="Unassembled WGS sequence"/>
</dbReference>
<reference evidence="4" key="1">
    <citation type="submission" date="2023-03" db="EMBL/GenBank/DDBJ databases">
        <title>Massive genome expansion in bonnet fungi (Mycena s.s.) driven by repeated elements and novel gene families across ecological guilds.</title>
        <authorList>
            <consortium name="Lawrence Berkeley National Laboratory"/>
            <person name="Harder C.B."/>
            <person name="Miyauchi S."/>
            <person name="Viragh M."/>
            <person name="Kuo A."/>
            <person name="Thoen E."/>
            <person name="Andreopoulos B."/>
            <person name="Lu D."/>
            <person name="Skrede I."/>
            <person name="Drula E."/>
            <person name="Henrissat B."/>
            <person name="Morin E."/>
            <person name="Kohler A."/>
            <person name="Barry K."/>
            <person name="LaButti K."/>
            <person name="Morin E."/>
            <person name="Salamov A."/>
            <person name="Lipzen A."/>
            <person name="Mereny Z."/>
            <person name="Hegedus B."/>
            <person name="Baldrian P."/>
            <person name="Stursova M."/>
            <person name="Weitz H."/>
            <person name="Taylor A."/>
            <person name="Grigoriev I.V."/>
            <person name="Nagy L.G."/>
            <person name="Martin F."/>
            <person name="Kauserud H."/>
        </authorList>
    </citation>
    <scope>NUCLEOTIDE SEQUENCE</scope>
    <source>
        <strain evidence="4">9144</strain>
    </source>
</reference>
<name>A0AAD6UZ39_9AGAR</name>
<keyword evidence="3" id="KW-1133">Transmembrane helix</keyword>
<keyword evidence="1" id="KW-0175">Coiled coil</keyword>
<dbReference type="EMBL" id="JARJCW010000075">
    <property type="protein sequence ID" value="KAJ7197965.1"/>
    <property type="molecule type" value="Genomic_DNA"/>
</dbReference>
<sequence>MYEVHPKSGPGLPDIVVRLQSLLDQLFNYPVLDNTKCANFSEKLSGSATTGVPHCQEHPTSAAIAAPSQEPPAESAVAGAPSEKTPSSVAIGALSQEHPVAAVVAHISTPPPDVSTPPPDVSTPPPDDIFSLLRLFLDELNKPYDPETMDTSMTRSAIRQLQNAVECVRELQREFEAISELLGEFDRQKHRSTKIQPLRPKWDELEVMFEAHLNNSKKIATEECAQMRHFRKVILPSLIDPPRSSEYALGKLENFIEDLNKFKNASEGVERDFSKLRKEMRRFKETFSTAVSDSVGYTNVRIPEVKDRIKRVKEEIERNNSWTNTSLIFTALGLVCVNVGVESYCAGKLALLSIATPLGTLAAAAAVLIAVGGVGINWRNRRASQSELKSLEEELEKLLAQRKVGTGTLP</sequence>
<evidence type="ECO:0000256" key="3">
    <source>
        <dbReference type="SAM" id="Phobius"/>
    </source>
</evidence>